<organism evidence="2 3">
    <name type="scientific">Trapa natans</name>
    <name type="common">Water chestnut</name>
    <dbReference type="NCBI Taxonomy" id="22666"/>
    <lineage>
        <taxon>Eukaryota</taxon>
        <taxon>Viridiplantae</taxon>
        <taxon>Streptophyta</taxon>
        <taxon>Embryophyta</taxon>
        <taxon>Tracheophyta</taxon>
        <taxon>Spermatophyta</taxon>
        <taxon>Magnoliopsida</taxon>
        <taxon>eudicotyledons</taxon>
        <taxon>Gunneridae</taxon>
        <taxon>Pentapetalae</taxon>
        <taxon>rosids</taxon>
        <taxon>malvids</taxon>
        <taxon>Myrtales</taxon>
        <taxon>Lythraceae</taxon>
        <taxon>Trapa</taxon>
    </lineage>
</organism>
<protein>
    <submittedName>
        <fullName evidence="2">Uncharacterized protein</fullName>
    </submittedName>
</protein>
<dbReference type="EMBL" id="JAXQNO010000017">
    <property type="protein sequence ID" value="KAK4779277.1"/>
    <property type="molecule type" value="Genomic_DNA"/>
</dbReference>
<name>A0AAN7L466_TRANT</name>
<reference evidence="2 3" key="1">
    <citation type="journal article" date="2023" name="Hortic Res">
        <title>Pangenome of water caltrop reveals structural variations and asymmetric subgenome divergence after allopolyploidization.</title>
        <authorList>
            <person name="Zhang X."/>
            <person name="Chen Y."/>
            <person name="Wang L."/>
            <person name="Yuan Y."/>
            <person name="Fang M."/>
            <person name="Shi L."/>
            <person name="Lu R."/>
            <person name="Comes H.P."/>
            <person name="Ma Y."/>
            <person name="Chen Y."/>
            <person name="Huang G."/>
            <person name="Zhou Y."/>
            <person name="Zheng Z."/>
            <person name="Qiu Y."/>
        </authorList>
    </citation>
    <scope>NUCLEOTIDE SEQUENCE [LARGE SCALE GENOMIC DNA]</scope>
    <source>
        <strain evidence="2">F231</strain>
    </source>
</reference>
<evidence type="ECO:0000313" key="2">
    <source>
        <dbReference type="EMBL" id="KAK4779277.1"/>
    </source>
</evidence>
<evidence type="ECO:0000256" key="1">
    <source>
        <dbReference type="SAM" id="MobiDB-lite"/>
    </source>
</evidence>
<proteinExistence type="predicted"/>
<evidence type="ECO:0000313" key="3">
    <source>
        <dbReference type="Proteomes" id="UP001346149"/>
    </source>
</evidence>
<sequence>MSLLILHRTRRIHFAAGKVQAKLNEVTPEKSSNSAATTSSLDEAYDSMEKLRSPNLVLDTSSIPAFMTQISDLVKLVDSKNIIELLLKQMRYEVVIRKKDALESPPVTPAAWFMMPPNFQQLMPTLPSSATMVVPAPTPTSSILVPKPSLPTPAKAASSSLRLESPHLSSLS</sequence>
<comment type="caution">
    <text evidence="2">The sequence shown here is derived from an EMBL/GenBank/DDBJ whole genome shotgun (WGS) entry which is preliminary data.</text>
</comment>
<gene>
    <name evidence="2" type="ORF">SAY86_006805</name>
</gene>
<dbReference type="Proteomes" id="UP001346149">
    <property type="component" value="Unassembled WGS sequence"/>
</dbReference>
<feature type="compositionally biased region" description="Polar residues" evidence="1">
    <location>
        <begin position="157"/>
        <end position="172"/>
    </location>
</feature>
<feature type="region of interest" description="Disordered" evidence="1">
    <location>
        <begin position="142"/>
        <end position="172"/>
    </location>
</feature>
<accession>A0AAN7L466</accession>
<keyword evidence="3" id="KW-1185">Reference proteome</keyword>
<dbReference type="AlphaFoldDB" id="A0AAN7L466"/>